<dbReference type="PANTHER" id="PTHR32470">
    <property type="entry name" value="ADH DEHYDROGENASE [UBIQUINONE] 1 ALPHA SUBCOMPLEX ASSEMBLY FACTOR 2"/>
    <property type="match status" value="1"/>
</dbReference>
<dbReference type="KEGG" id="ffu:CLAFUR5_04579"/>
<dbReference type="InterPro" id="IPR052618">
    <property type="entry name" value="ComplexI_NDUFA12"/>
</dbReference>
<gene>
    <name evidence="3" type="ORF">CLAFUR5_04579</name>
</gene>
<accession>A0A9Q8LGM5</accession>
<reference evidence="3" key="1">
    <citation type="submission" date="2021-12" db="EMBL/GenBank/DDBJ databases">
        <authorList>
            <person name="Zaccaron A."/>
            <person name="Stergiopoulos I."/>
        </authorList>
    </citation>
    <scope>NUCLEOTIDE SEQUENCE</scope>
    <source>
        <strain evidence="3">Race5_Kim</strain>
    </source>
</reference>
<dbReference type="Pfam" id="PF05071">
    <property type="entry name" value="NDUFA12"/>
    <property type="match status" value="1"/>
</dbReference>
<reference evidence="3" key="2">
    <citation type="journal article" date="2022" name="Microb. Genom.">
        <title>A chromosome-scale genome assembly of the tomato pathogen Cladosporium fulvum reveals a compartmentalized genome architecture and the presence of a dispensable chromosome.</title>
        <authorList>
            <person name="Zaccaron A.Z."/>
            <person name="Chen L.H."/>
            <person name="Samaras A."/>
            <person name="Stergiopoulos I."/>
        </authorList>
    </citation>
    <scope>NUCLEOTIDE SEQUENCE</scope>
    <source>
        <strain evidence="3">Race5_Kim</strain>
    </source>
</reference>
<organism evidence="3 4">
    <name type="scientific">Passalora fulva</name>
    <name type="common">Tomato leaf mold</name>
    <name type="synonym">Cladosporium fulvum</name>
    <dbReference type="NCBI Taxonomy" id="5499"/>
    <lineage>
        <taxon>Eukaryota</taxon>
        <taxon>Fungi</taxon>
        <taxon>Dikarya</taxon>
        <taxon>Ascomycota</taxon>
        <taxon>Pezizomycotina</taxon>
        <taxon>Dothideomycetes</taxon>
        <taxon>Dothideomycetidae</taxon>
        <taxon>Mycosphaerellales</taxon>
        <taxon>Mycosphaerellaceae</taxon>
        <taxon>Fulvia</taxon>
    </lineage>
</organism>
<proteinExistence type="inferred from homology"/>
<dbReference type="EMBL" id="CP090166">
    <property type="protein sequence ID" value="UJO16809.1"/>
    <property type="molecule type" value="Genomic_DNA"/>
</dbReference>
<comment type="similarity">
    <text evidence="1">Belongs to the complex I NDUFA12 subunit family.</text>
</comment>
<dbReference type="GO" id="GO:0005739">
    <property type="term" value="C:mitochondrion"/>
    <property type="evidence" value="ECO:0007669"/>
    <property type="project" value="TreeGrafter"/>
</dbReference>
<dbReference type="GeneID" id="71984457"/>
<feature type="region of interest" description="Disordered" evidence="2">
    <location>
        <begin position="117"/>
        <end position="216"/>
    </location>
</feature>
<dbReference type="InterPro" id="IPR007763">
    <property type="entry name" value="NDUFA12"/>
</dbReference>
<dbReference type="GO" id="GO:0032981">
    <property type="term" value="P:mitochondrial respiratory chain complex I assembly"/>
    <property type="evidence" value="ECO:0007669"/>
    <property type="project" value="TreeGrafter"/>
</dbReference>
<evidence type="ECO:0000256" key="1">
    <source>
        <dbReference type="ARBA" id="ARBA00007355"/>
    </source>
</evidence>
<keyword evidence="4" id="KW-1185">Reference proteome</keyword>
<name>A0A9Q8LGM5_PASFU</name>
<evidence type="ECO:0000313" key="4">
    <source>
        <dbReference type="Proteomes" id="UP000756132"/>
    </source>
</evidence>
<sequence length="216" mass="24844">MSSFQTRAPGAFTRAYYKWRALRLPWRKQWLCGADLAGNTFWEFKDALNANRLRRIVRYTRAGHYADIKISPQWSQWLKHTRKDAPSIEEQQYDVARQARMKQLAAEADERWRSVPSYLDAPNKQQPKPATELKDAGGYVGQTETEEKQGVANMVEDSDKRARSSEGQDVDEGSLKRRTKEKKPKENPWQKPAQGNPGEDWQPESWAPAPAARRGA</sequence>
<protein>
    <submittedName>
        <fullName evidence="3">NADH-ubiquinone oxidoreductase</fullName>
    </submittedName>
</protein>
<dbReference type="GO" id="GO:0045271">
    <property type="term" value="C:respiratory chain complex I"/>
    <property type="evidence" value="ECO:0007669"/>
    <property type="project" value="InterPro"/>
</dbReference>
<dbReference type="OMA" id="TAQWHQW"/>
<dbReference type="AlphaFoldDB" id="A0A9Q8LGM5"/>
<dbReference type="RefSeq" id="XP_047761175.1">
    <property type="nucleotide sequence ID" value="XM_047903727.1"/>
</dbReference>
<dbReference type="PANTHER" id="PTHR32470:SF2">
    <property type="entry name" value="NADH DEHYDROGENASE [UBIQUINONE] 1 ALPHA SUBCOMPLEX ASSEMBLY FACTOR 2"/>
    <property type="match status" value="1"/>
</dbReference>
<dbReference type="OrthoDB" id="10255576at2759"/>
<evidence type="ECO:0000313" key="3">
    <source>
        <dbReference type="EMBL" id="UJO16809.1"/>
    </source>
</evidence>
<dbReference type="Proteomes" id="UP000756132">
    <property type="component" value="Chromosome 4"/>
</dbReference>
<feature type="compositionally biased region" description="Basic and acidic residues" evidence="2">
    <location>
        <begin position="157"/>
        <end position="166"/>
    </location>
</feature>
<evidence type="ECO:0000256" key="2">
    <source>
        <dbReference type="SAM" id="MobiDB-lite"/>
    </source>
</evidence>